<comment type="caution">
    <text evidence="1">The sequence shown here is derived from an EMBL/GenBank/DDBJ whole genome shotgun (WGS) entry which is preliminary data.</text>
</comment>
<name>A0ABQ7KZN9_BRACM</name>
<proteinExistence type="predicted"/>
<organism evidence="1 2">
    <name type="scientific">Brassica rapa subsp. trilocularis</name>
    <dbReference type="NCBI Taxonomy" id="1813537"/>
    <lineage>
        <taxon>Eukaryota</taxon>
        <taxon>Viridiplantae</taxon>
        <taxon>Streptophyta</taxon>
        <taxon>Embryophyta</taxon>
        <taxon>Tracheophyta</taxon>
        <taxon>Spermatophyta</taxon>
        <taxon>Magnoliopsida</taxon>
        <taxon>eudicotyledons</taxon>
        <taxon>Gunneridae</taxon>
        <taxon>Pentapetalae</taxon>
        <taxon>rosids</taxon>
        <taxon>malvids</taxon>
        <taxon>Brassicales</taxon>
        <taxon>Brassicaceae</taxon>
        <taxon>Brassiceae</taxon>
        <taxon>Brassica</taxon>
    </lineage>
</organism>
<keyword evidence="2" id="KW-1185">Reference proteome</keyword>
<accession>A0ABQ7KZN9</accession>
<gene>
    <name evidence="1" type="primary">A07g505180.1_BraROA</name>
    <name evidence="1" type="ORF">IGI04_026813</name>
</gene>
<sequence length="188" mass="20862">TPLIGPVCEKNQDLVVADLLCRGSREWNVTRIESLLPQYLPNIMSIKPSVLGAPDSFGWLASKLGNYTAKSGLYGLDETDQPPTAGSDRKSIPVAMLGNLDGAKLPYLREQSLSTCGHYLEINQKRKGMDGSPTKLAPTSTWTEPNEYYTSRNDMRRQTGRVVVGFSQIIVMNGYYRGRQHSITQCPH</sequence>
<dbReference type="EMBL" id="JADBGQ010000009">
    <property type="protein sequence ID" value="KAG5378971.1"/>
    <property type="molecule type" value="Genomic_DNA"/>
</dbReference>
<evidence type="ECO:0000313" key="2">
    <source>
        <dbReference type="Proteomes" id="UP000823674"/>
    </source>
</evidence>
<reference evidence="1 2" key="1">
    <citation type="submission" date="2021-03" db="EMBL/GenBank/DDBJ databases">
        <authorList>
            <person name="King G.J."/>
            <person name="Bancroft I."/>
            <person name="Baten A."/>
            <person name="Bloomfield J."/>
            <person name="Borpatragohain P."/>
            <person name="He Z."/>
            <person name="Irish N."/>
            <person name="Irwin J."/>
            <person name="Liu K."/>
            <person name="Mauleon R.P."/>
            <person name="Moore J."/>
            <person name="Morris R."/>
            <person name="Ostergaard L."/>
            <person name="Wang B."/>
            <person name="Wells R."/>
        </authorList>
    </citation>
    <scope>NUCLEOTIDE SEQUENCE [LARGE SCALE GENOMIC DNA]</scope>
    <source>
        <strain evidence="1">R-o-18</strain>
        <tissue evidence="1">Leaf</tissue>
    </source>
</reference>
<feature type="non-terminal residue" evidence="1">
    <location>
        <position position="1"/>
    </location>
</feature>
<dbReference type="Proteomes" id="UP000823674">
    <property type="component" value="Chromosome A07"/>
</dbReference>
<protein>
    <submittedName>
        <fullName evidence="1">Uncharacterized protein</fullName>
    </submittedName>
</protein>
<evidence type="ECO:0000313" key="1">
    <source>
        <dbReference type="EMBL" id="KAG5378971.1"/>
    </source>
</evidence>